<gene>
    <name evidence="1" type="ORF">CVV64_01310</name>
</gene>
<dbReference type="SUPFAM" id="SSF48452">
    <property type="entry name" value="TPR-like"/>
    <property type="match status" value="1"/>
</dbReference>
<dbReference type="Pfam" id="PF13174">
    <property type="entry name" value="TPR_6"/>
    <property type="match status" value="1"/>
</dbReference>
<evidence type="ECO:0000313" key="2">
    <source>
        <dbReference type="Proteomes" id="UP000233256"/>
    </source>
</evidence>
<dbReference type="EMBL" id="PGXC01000001">
    <property type="protein sequence ID" value="PKK92084.1"/>
    <property type="molecule type" value="Genomic_DNA"/>
</dbReference>
<proteinExistence type="predicted"/>
<organism evidence="1 2">
    <name type="scientific">Candidatus Wallbacteria bacterium HGW-Wallbacteria-1</name>
    <dbReference type="NCBI Taxonomy" id="2013854"/>
    <lineage>
        <taxon>Bacteria</taxon>
        <taxon>Candidatus Walliibacteriota</taxon>
    </lineage>
</organism>
<evidence type="ECO:0000313" key="1">
    <source>
        <dbReference type="EMBL" id="PKK92084.1"/>
    </source>
</evidence>
<dbReference type="Gene3D" id="1.25.40.10">
    <property type="entry name" value="Tetratricopeptide repeat domain"/>
    <property type="match status" value="1"/>
</dbReference>
<accession>A0A2N1PUR8</accession>
<dbReference type="InterPro" id="IPR011990">
    <property type="entry name" value="TPR-like_helical_dom_sf"/>
</dbReference>
<protein>
    <submittedName>
        <fullName evidence="1">Uncharacterized protein</fullName>
    </submittedName>
</protein>
<name>A0A2N1PUR8_9BACT</name>
<dbReference type="AlphaFoldDB" id="A0A2N1PUR8"/>
<sequence length="147" mass="16839">MIFERLVGMRRKLIATGIAIILLLLLRKRFRFFMKNRSHRRRMGRFRKIATDHPGTIEAAGAHYTMGLIFQNNMDCPQKAIQEYEKVLEIGSELADSALFNMGCCLENLGEEGRARKAFADVLKKFPGSTRVEDAQYKIDELALKNS</sequence>
<comment type="caution">
    <text evidence="1">The sequence shown here is derived from an EMBL/GenBank/DDBJ whole genome shotgun (WGS) entry which is preliminary data.</text>
</comment>
<dbReference type="Proteomes" id="UP000233256">
    <property type="component" value="Unassembled WGS sequence"/>
</dbReference>
<dbReference type="InterPro" id="IPR019734">
    <property type="entry name" value="TPR_rpt"/>
</dbReference>
<reference evidence="1 2" key="1">
    <citation type="journal article" date="2017" name="ISME J.">
        <title>Potential for microbial H2 and metal transformations associated with novel bacteria and archaea in deep terrestrial subsurface sediments.</title>
        <authorList>
            <person name="Hernsdorf A.W."/>
            <person name="Amano Y."/>
            <person name="Miyakawa K."/>
            <person name="Ise K."/>
            <person name="Suzuki Y."/>
            <person name="Anantharaman K."/>
            <person name="Probst A."/>
            <person name="Burstein D."/>
            <person name="Thomas B.C."/>
            <person name="Banfield J.F."/>
        </authorList>
    </citation>
    <scope>NUCLEOTIDE SEQUENCE [LARGE SCALE GENOMIC DNA]</scope>
    <source>
        <strain evidence="1">HGW-Wallbacteria-1</strain>
    </source>
</reference>